<dbReference type="CDD" id="cd07185">
    <property type="entry name" value="OmpA_C-like"/>
    <property type="match status" value="1"/>
</dbReference>
<keyword evidence="2 4" id="KW-0472">Membrane</keyword>
<evidence type="ECO:0000313" key="7">
    <source>
        <dbReference type="Proteomes" id="UP000306635"/>
    </source>
</evidence>
<accession>A0A5R9QRN7</accession>
<evidence type="ECO:0000256" key="3">
    <source>
        <dbReference type="ARBA" id="ARBA00023237"/>
    </source>
</evidence>
<organism evidence="6 7">
    <name type="scientific">Pseudomonas nicosulfuronedens</name>
    <dbReference type="NCBI Taxonomy" id="2571105"/>
    <lineage>
        <taxon>Bacteria</taxon>
        <taxon>Pseudomonadati</taxon>
        <taxon>Pseudomonadota</taxon>
        <taxon>Gammaproteobacteria</taxon>
        <taxon>Pseudomonadales</taxon>
        <taxon>Pseudomonadaceae</taxon>
        <taxon>Pseudomonas</taxon>
    </lineage>
</organism>
<dbReference type="RefSeq" id="WP_138525702.1">
    <property type="nucleotide sequence ID" value="NZ_JAOCBK010000022.1"/>
</dbReference>
<dbReference type="GO" id="GO:0009279">
    <property type="term" value="C:cell outer membrane"/>
    <property type="evidence" value="ECO:0007669"/>
    <property type="project" value="UniProtKB-SubCell"/>
</dbReference>
<feature type="domain" description="OmpA-like" evidence="5">
    <location>
        <begin position="1"/>
        <end position="109"/>
    </location>
</feature>
<evidence type="ECO:0000256" key="4">
    <source>
        <dbReference type="PROSITE-ProRule" id="PRU00473"/>
    </source>
</evidence>
<dbReference type="PRINTS" id="PR01021">
    <property type="entry name" value="OMPADOMAIN"/>
</dbReference>
<dbReference type="PROSITE" id="PS51123">
    <property type="entry name" value="OMPA_2"/>
    <property type="match status" value="1"/>
</dbReference>
<sequence length="109" mass="11513">MQVYFDSNSDRITADSLDILQRAAEAIKAAPQGTHIEVGGHSDSLGTDQGNLAMSQKRAAAVVAQLVKLGVPAGVLSAKGYGQTRSVADNATEEGRAKNRRIEFTVLTE</sequence>
<dbReference type="Gene3D" id="3.30.1330.60">
    <property type="entry name" value="OmpA-like domain"/>
    <property type="match status" value="1"/>
</dbReference>
<dbReference type="EMBL" id="SWDV01000033">
    <property type="protein sequence ID" value="TLX72533.1"/>
    <property type="molecule type" value="Genomic_DNA"/>
</dbReference>
<protein>
    <submittedName>
        <fullName evidence="6">OmpA family protein</fullName>
    </submittedName>
</protein>
<gene>
    <name evidence="6" type="ORF">FAS41_22930</name>
</gene>
<evidence type="ECO:0000256" key="1">
    <source>
        <dbReference type="ARBA" id="ARBA00004442"/>
    </source>
</evidence>
<evidence type="ECO:0000313" key="6">
    <source>
        <dbReference type="EMBL" id="TLX72533.1"/>
    </source>
</evidence>
<comment type="subcellular location">
    <subcellularLocation>
        <location evidence="1">Cell outer membrane</location>
    </subcellularLocation>
</comment>
<dbReference type="InterPro" id="IPR006664">
    <property type="entry name" value="OMP_bac"/>
</dbReference>
<keyword evidence="7" id="KW-1185">Reference proteome</keyword>
<dbReference type="AlphaFoldDB" id="A0A5R9QRN7"/>
<evidence type="ECO:0000256" key="2">
    <source>
        <dbReference type="ARBA" id="ARBA00023136"/>
    </source>
</evidence>
<keyword evidence="3" id="KW-0998">Cell outer membrane</keyword>
<comment type="caution">
    <text evidence="6">The sequence shown here is derived from an EMBL/GenBank/DDBJ whole genome shotgun (WGS) entry which is preliminary data.</text>
</comment>
<dbReference type="Proteomes" id="UP000306635">
    <property type="component" value="Unassembled WGS sequence"/>
</dbReference>
<dbReference type="PANTHER" id="PTHR30329:SF21">
    <property type="entry name" value="LIPOPROTEIN YIAD-RELATED"/>
    <property type="match status" value="1"/>
</dbReference>
<evidence type="ECO:0000259" key="5">
    <source>
        <dbReference type="PROSITE" id="PS51123"/>
    </source>
</evidence>
<dbReference type="InterPro" id="IPR050330">
    <property type="entry name" value="Bact_OuterMem_StrucFunc"/>
</dbReference>
<reference evidence="6 7" key="1">
    <citation type="submission" date="2019-04" db="EMBL/GenBank/DDBJ databases">
        <authorList>
            <person name="Li M."/>
        </authorList>
    </citation>
    <scope>NUCLEOTIDE SEQUENCE [LARGE SCALE GENOMIC DNA]</scope>
    <source>
        <strain evidence="6 7">LAM1902</strain>
    </source>
</reference>
<proteinExistence type="predicted"/>
<dbReference type="PANTHER" id="PTHR30329">
    <property type="entry name" value="STATOR ELEMENT OF FLAGELLAR MOTOR COMPLEX"/>
    <property type="match status" value="1"/>
</dbReference>
<dbReference type="SUPFAM" id="SSF103088">
    <property type="entry name" value="OmpA-like"/>
    <property type="match status" value="1"/>
</dbReference>
<dbReference type="OrthoDB" id="1149075at2"/>
<dbReference type="InterPro" id="IPR036737">
    <property type="entry name" value="OmpA-like_sf"/>
</dbReference>
<dbReference type="InterPro" id="IPR006665">
    <property type="entry name" value="OmpA-like"/>
</dbReference>
<dbReference type="Pfam" id="PF00691">
    <property type="entry name" value="OmpA"/>
    <property type="match status" value="1"/>
</dbReference>
<name>A0A5R9QRN7_9PSED</name>